<protein>
    <submittedName>
        <fullName evidence="1">Uncharacterized protein</fullName>
    </submittedName>
</protein>
<dbReference type="EMBL" id="QAOL01000016">
    <property type="protein sequence ID" value="PTQ84807.1"/>
    <property type="molecule type" value="Genomic_DNA"/>
</dbReference>
<organism evidence="1 2">
    <name type="scientific">Nitrosomonas ureae</name>
    <dbReference type="NCBI Taxonomy" id="44577"/>
    <lineage>
        <taxon>Bacteria</taxon>
        <taxon>Pseudomonadati</taxon>
        <taxon>Pseudomonadota</taxon>
        <taxon>Betaproteobacteria</taxon>
        <taxon>Nitrosomonadales</taxon>
        <taxon>Nitrosomonadaceae</taxon>
        <taxon>Nitrosomonas</taxon>
    </lineage>
</organism>
<name>A0A2T5ILU9_9PROT</name>
<evidence type="ECO:0000313" key="2">
    <source>
        <dbReference type="Proteomes" id="UP000244110"/>
    </source>
</evidence>
<reference evidence="1 2" key="1">
    <citation type="submission" date="2018-04" db="EMBL/GenBank/DDBJ databases">
        <title>Active sludge and wastewater microbial communities from Klosterneuburg, Austria.</title>
        <authorList>
            <person name="Wagner M."/>
        </authorList>
    </citation>
    <scope>NUCLEOTIDE SEQUENCE [LARGE SCALE GENOMIC DNA]</scope>
    <source>
        <strain evidence="1 2">Nm4</strain>
    </source>
</reference>
<gene>
    <name evidence="1" type="ORF">C8R28_10166</name>
</gene>
<dbReference type="AlphaFoldDB" id="A0A2T5ILU9"/>
<sequence>MGVHYFELNENSGILLNEQITDASIIVRLIYGIDS</sequence>
<accession>A0A2T5ILU9</accession>
<comment type="caution">
    <text evidence="1">The sequence shown here is derived from an EMBL/GenBank/DDBJ whole genome shotgun (WGS) entry which is preliminary data.</text>
</comment>
<proteinExistence type="predicted"/>
<dbReference type="Proteomes" id="UP000244110">
    <property type="component" value="Unassembled WGS sequence"/>
</dbReference>
<evidence type="ECO:0000313" key="1">
    <source>
        <dbReference type="EMBL" id="PTQ84807.1"/>
    </source>
</evidence>